<dbReference type="EMBL" id="JASPKZ010007170">
    <property type="protein sequence ID" value="KAJ9586359.1"/>
    <property type="molecule type" value="Genomic_DNA"/>
</dbReference>
<feature type="non-terminal residue" evidence="1">
    <location>
        <position position="55"/>
    </location>
</feature>
<gene>
    <name evidence="1" type="ORF">L9F63_020004</name>
</gene>
<comment type="caution">
    <text evidence="1">The sequence shown here is derived from an EMBL/GenBank/DDBJ whole genome shotgun (WGS) entry which is preliminary data.</text>
</comment>
<proteinExistence type="predicted"/>
<organism evidence="1 2">
    <name type="scientific">Diploptera punctata</name>
    <name type="common">Pacific beetle cockroach</name>
    <dbReference type="NCBI Taxonomy" id="6984"/>
    <lineage>
        <taxon>Eukaryota</taxon>
        <taxon>Metazoa</taxon>
        <taxon>Ecdysozoa</taxon>
        <taxon>Arthropoda</taxon>
        <taxon>Hexapoda</taxon>
        <taxon>Insecta</taxon>
        <taxon>Pterygota</taxon>
        <taxon>Neoptera</taxon>
        <taxon>Polyneoptera</taxon>
        <taxon>Dictyoptera</taxon>
        <taxon>Blattodea</taxon>
        <taxon>Blaberoidea</taxon>
        <taxon>Blaberidae</taxon>
        <taxon>Diplopterinae</taxon>
        <taxon>Diploptera</taxon>
    </lineage>
</organism>
<sequence>FRASIIGTISAQRADRCKMFMMKNYNSFSINWRFAGKNRKYNFYLVNCRQDKNYY</sequence>
<name>A0AAD7ZT41_DIPPU</name>
<accession>A0AAD7ZT41</accession>
<protein>
    <submittedName>
        <fullName evidence="1">Uncharacterized protein</fullName>
    </submittedName>
</protein>
<dbReference type="AlphaFoldDB" id="A0AAD7ZT41"/>
<feature type="non-terminal residue" evidence="1">
    <location>
        <position position="1"/>
    </location>
</feature>
<evidence type="ECO:0000313" key="2">
    <source>
        <dbReference type="Proteomes" id="UP001233999"/>
    </source>
</evidence>
<keyword evidence="2" id="KW-1185">Reference proteome</keyword>
<evidence type="ECO:0000313" key="1">
    <source>
        <dbReference type="EMBL" id="KAJ9586359.1"/>
    </source>
</evidence>
<reference evidence="1" key="2">
    <citation type="submission" date="2023-05" db="EMBL/GenBank/DDBJ databases">
        <authorList>
            <person name="Fouks B."/>
        </authorList>
    </citation>
    <scope>NUCLEOTIDE SEQUENCE</scope>
    <source>
        <strain evidence="1">Stay&amp;Tobe</strain>
        <tissue evidence="1">Testes</tissue>
    </source>
</reference>
<reference evidence="1" key="1">
    <citation type="journal article" date="2023" name="IScience">
        <title>Live-bearing cockroach genome reveals convergent evolutionary mechanisms linked to viviparity in insects and beyond.</title>
        <authorList>
            <person name="Fouks B."/>
            <person name="Harrison M.C."/>
            <person name="Mikhailova A.A."/>
            <person name="Marchal E."/>
            <person name="English S."/>
            <person name="Carruthers M."/>
            <person name="Jennings E.C."/>
            <person name="Chiamaka E.L."/>
            <person name="Frigard R.A."/>
            <person name="Pippel M."/>
            <person name="Attardo G.M."/>
            <person name="Benoit J.B."/>
            <person name="Bornberg-Bauer E."/>
            <person name="Tobe S.S."/>
        </authorList>
    </citation>
    <scope>NUCLEOTIDE SEQUENCE</scope>
    <source>
        <strain evidence="1">Stay&amp;Tobe</strain>
    </source>
</reference>
<dbReference type="Proteomes" id="UP001233999">
    <property type="component" value="Unassembled WGS sequence"/>
</dbReference>